<name>A0A834R930_SARSC</name>
<dbReference type="EnsemblMetazoa" id="SSS_3329s_mrna">
    <property type="protein sequence ID" value="KAF7492326.1"/>
    <property type="gene ID" value="SSS_3329"/>
</dbReference>
<reference evidence="1" key="2">
    <citation type="submission" date="2020-01" db="EMBL/GenBank/DDBJ databases">
        <authorList>
            <person name="Korhonen P.K.K."/>
            <person name="Guangxu M.G."/>
            <person name="Wang T.W."/>
            <person name="Stroehlein A.J.S."/>
            <person name="Young N.D."/>
            <person name="Ang C.-S.A."/>
            <person name="Fernando D.W.F."/>
            <person name="Lu H.L."/>
            <person name="Taylor S.T."/>
            <person name="Ehtesham M.E.M."/>
            <person name="Najaraj S.H.N."/>
            <person name="Harsha G.H.G."/>
            <person name="Madugundu A.M."/>
            <person name="Renuse S.R."/>
            <person name="Holt D.H."/>
            <person name="Pandey A.P."/>
            <person name="Papenfuss A.P."/>
            <person name="Gasser R.B.G."/>
            <person name="Fischer K.F."/>
        </authorList>
    </citation>
    <scope>NUCLEOTIDE SEQUENCE</scope>
    <source>
        <strain evidence="1">SSS_KF_BRIS2020</strain>
    </source>
</reference>
<proteinExistence type="predicted"/>
<evidence type="ECO:0000313" key="3">
    <source>
        <dbReference type="Proteomes" id="UP000070412"/>
    </source>
</evidence>
<reference evidence="3" key="1">
    <citation type="journal article" date="2020" name="PLoS Negl. Trop. Dis.">
        <title>High-quality nuclear genome for Sarcoptes scabiei-A critical resource for a neglected parasite.</title>
        <authorList>
            <person name="Korhonen P.K."/>
            <person name="Gasser R.B."/>
            <person name="Ma G."/>
            <person name="Wang T."/>
            <person name="Stroehlein A.J."/>
            <person name="Young N.D."/>
            <person name="Ang C.S."/>
            <person name="Fernando D.D."/>
            <person name="Lu H.C."/>
            <person name="Taylor S."/>
            <person name="Reynolds S.L."/>
            <person name="Mofiz E."/>
            <person name="Najaraj S.H."/>
            <person name="Gowda H."/>
            <person name="Madugundu A."/>
            <person name="Renuse S."/>
            <person name="Holt D."/>
            <person name="Pandey A."/>
            <person name="Papenfuss A.T."/>
            <person name="Fischer K."/>
        </authorList>
    </citation>
    <scope>NUCLEOTIDE SEQUENCE [LARGE SCALE GENOMIC DNA]</scope>
</reference>
<evidence type="ECO:0000313" key="2">
    <source>
        <dbReference type="EnsemblMetazoa" id="KAF7492326.1"/>
    </source>
</evidence>
<organism evidence="1">
    <name type="scientific">Sarcoptes scabiei</name>
    <name type="common">Itch mite</name>
    <name type="synonym">Acarus scabiei</name>
    <dbReference type="NCBI Taxonomy" id="52283"/>
    <lineage>
        <taxon>Eukaryota</taxon>
        <taxon>Metazoa</taxon>
        <taxon>Ecdysozoa</taxon>
        <taxon>Arthropoda</taxon>
        <taxon>Chelicerata</taxon>
        <taxon>Arachnida</taxon>
        <taxon>Acari</taxon>
        <taxon>Acariformes</taxon>
        <taxon>Sarcoptiformes</taxon>
        <taxon>Astigmata</taxon>
        <taxon>Psoroptidia</taxon>
        <taxon>Sarcoptoidea</taxon>
        <taxon>Sarcoptidae</taxon>
        <taxon>Sarcoptinae</taxon>
        <taxon>Sarcoptes</taxon>
    </lineage>
</organism>
<evidence type="ECO:0000313" key="1">
    <source>
        <dbReference type="EMBL" id="KAF7492326.1"/>
    </source>
</evidence>
<dbReference type="Proteomes" id="UP000070412">
    <property type="component" value="Unassembled WGS sequence"/>
</dbReference>
<accession>A0A834R930</accession>
<reference evidence="2" key="3">
    <citation type="submission" date="2022-06" db="UniProtKB">
        <authorList>
            <consortium name="EnsemblMetazoa"/>
        </authorList>
    </citation>
    <scope>IDENTIFICATION</scope>
</reference>
<dbReference type="EMBL" id="WVUK01000056">
    <property type="protein sequence ID" value="KAF7492326.1"/>
    <property type="molecule type" value="Genomic_DNA"/>
</dbReference>
<gene>
    <name evidence="1" type="ORF">SSS_3329</name>
</gene>
<dbReference type="AlphaFoldDB" id="A0A834R930"/>
<sequence length="134" mass="15519">MNRPKSKLNESGRSEKIGMFHGDNQRRLSFGCDHITITIDDHRGEFSFMNQIQIDNSISINLAQSAMIDKLDFNGVHLVILIETHLQSSSPSHHHHHRNYGLNQKPQAIYFFYGNQKKKSSKFLMLKFFSLESN</sequence>
<protein>
    <submittedName>
        <fullName evidence="1 2">Uncharacterized protein</fullName>
    </submittedName>
</protein>
<keyword evidence="3" id="KW-1185">Reference proteome</keyword>